<sequence length="78" mass="8166">MNKDGGEYIARGCLPPATIGCNAIASTIGWVSSQSSNDGDSLKNLSCETCESDKCNSAQRITGVTFIGLILAATIFMF</sequence>
<evidence type="ECO:0000313" key="2">
    <source>
        <dbReference type="EMBL" id="KAJ8938005.1"/>
    </source>
</evidence>
<name>A0AAV8XGA3_9CUCU</name>
<keyword evidence="1" id="KW-1133">Transmembrane helix</keyword>
<keyword evidence="1" id="KW-0472">Membrane</keyword>
<proteinExistence type="predicted"/>
<protein>
    <submittedName>
        <fullName evidence="2">Uncharacterized protein</fullName>
    </submittedName>
</protein>
<dbReference type="Proteomes" id="UP001162156">
    <property type="component" value="Unassembled WGS sequence"/>
</dbReference>
<evidence type="ECO:0000313" key="3">
    <source>
        <dbReference type="Proteomes" id="UP001162156"/>
    </source>
</evidence>
<evidence type="ECO:0000256" key="1">
    <source>
        <dbReference type="SAM" id="Phobius"/>
    </source>
</evidence>
<comment type="caution">
    <text evidence="2">The sequence shown here is derived from an EMBL/GenBank/DDBJ whole genome shotgun (WGS) entry which is preliminary data.</text>
</comment>
<keyword evidence="3" id="KW-1185">Reference proteome</keyword>
<feature type="transmembrane region" description="Helical" evidence="1">
    <location>
        <begin position="61"/>
        <end position="77"/>
    </location>
</feature>
<gene>
    <name evidence="2" type="ORF">NQ314_011639</name>
</gene>
<dbReference type="EMBL" id="JANEYF010003241">
    <property type="protein sequence ID" value="KAJ8938005.1"/>
    <property type="molecule type" value="Genomic_DNA"/>
</dbReference>
<organism evidence="2 3">
    <name type="scientific">Rhamnusium bicolor</name>
    <dbReference type="NCBI Taxonomy" id="1586634"/>
    <lineage>
        <taxon>Eukaryota</taxon>
        <taxon>Metazoa</taxon>
        <taxon>Ecdysozoa</taxon>
        <taxon>Arthropoda</taxon>
        <taxon>Hexapoda</taxon>
        <taxon>Insecta</taxon>
        <taxon>Pterygota</taxon>
        <taxon>Neoptera</taxon>
        <taxon>Endopterygota</taxon>
        <taxon>Coleoptera</taxon>
        <taxon>Polyphaga</taxon>
        <taxon>Cucujiformia</taxon>
        <taxon>Chrysomeloidea</taxon>
        <taxon>Cerambycidae</taxon>
        <taxon>Lepturinae</taxon>
        <taxon>Rhagiini</taxon>
        <taxon>Rhamnusium</taxon>
    </lineage>
</organism>
<accession>A0AAV8XGA3</accession>
<dbReference type="AlphaFoldDB" id="A0AAV8XGA3"/>
<keyword evidence="1" id="KW-0812">Transmembrane</keyword>
<reference evidence="2" key="1">
    <citation type="journal article" date="2023" name="Insect Mol. Biol.">
        <title>Genome sequencing provides insights into the evolution of gene families encoding plant cell wall-degrading enzymes in longhorned beetles.</title>
        <authorList>
            <person name="Shin N.R."/>
            <person name="Okamura Y."/>
            <person name="Kirsch R."/>
            <person name="Pauchet Y."/>
        </authorList>
    </citation>
    <scope>NUCLEOTIDE SEQUENCE</scope>
    <source>
        <strain evidence="2">RBIC_L_NR</strain>
    </source>
</reference>